<organism evidence="4 5">
    <name type="scientific">Paxillus rubicundulus Ve08.2h10</name>
    <dbReference type="NCBI Taxonomy" id="930991"/>
    <lineage>
        <taxon>Eukaryota</taxon>
        <taxon>Fungi</taxon>
        <taxon>Dikarya</taxon>
        <taxon>Basidiomycota</taxon>
        <taxon>Agaricomycotina</taxon>
        <taxon>Agaricomycetes</taxon>
        <taxon>Agaricomycetidae</taxon>
        <taxon>Boletales</taxon>
        <taxon>Paxilineae</taxon>
        <taxon>Paxillaceae</taxon>
        <taxon>Paxillus</taxon>
    </lineage>
</organism>
<dbReference type="Gene3D" id="2.10.10.20">
    <property type="entry name" value="Carbohydrate-binding module superfamily 5/12"/>
    <property type="match status" value="1"/>
</dbReference>
<keyword evidence="5" id="KW-1185">Reference proteome</keyword>
<proteinExistence type="predicted"/>
<evidence type="ECO:0000256" key="1">
    <source>
        <dbReference type="ARBA" id="ARBA00022801"/>
    </source>
</evidence>
<dbReference type="SMART" id="SM00696">
    <property type="entry name" value="DM9"/>
    <property type="match status" value="2"/>
</dbReference>
<dbReference type="EMBL" id="KN824922">
    <property type="protein sequence ID" value="KIK97733.1"/>
    <property type="molecule type" value="Genomic_DNA"/>
</dbReference>
<feature type="region of interest" description="Disordered" evidence="2">
    <location>
        <begin position="29"/>
        <end position="109"/>
    </location>
</feature>
<feature type="compositionally biased region" description="Basic and acidic residues" evidence="2">
    <location>
        <begin position="59"/>
        <end position="92"/>
    </location>
</feature>
<dbReference type="GO" id="GO:0004553">
    <property type="term" value="F:hydrolase activity, hydrolyzing O-glycosyl compounds"/>
    <property type="evidence" value="ECO:0007669"/>
    <property type="project" value="InterPro"/>
</dbReference>
<dbReference type="GO" id="GO:0005576">
    <property type="term" value="C:extracellular region"/>
    <property type="evidence" value="ECO:0007669"/>
    <property type="project" value="InterPro"/>
</dbReference>
<dbReference type="InterPro" id="IPR006616">
    <property type="entry name" value="DM9_repeat"/>
</dbReference>
<dbReference type="CDD" id="cd12214">
    <property type="entry name" value="ChiA1_BD"/>
    <property type="match status" value="1"/>
</dbReference>
<dbReference type="InParanoid" id="A0A0D0DU60"/>
<feature type="domain" description="Chitin-binding type-3" evidence="3">
    <location>
        <begin position="5"/>
        <end position="45"/>
    </location>
</feature>
<dbReference type="HOGENOM" id="CLU_072648_0_0_1"/>
<keyword evidence="1" id="KW-0378">Hydrolase</keyword>
<evidence type="ECO:0000313" key="4">
    <source>
        <dbReference type="EMBL" id="KIK97733.1"/>
    </source>
</evidence>
<dbReference type="AlphaFoldDB" id="A0A0D0DU60"/>
<dbReference type="Pfam" id="PF11901">
    <property type="entry name" value="DM9"/>
    <property type="match status" value="2"/>
</dbReference>
<evidence type="ECO:0000313" key="5">
    <source>
        <dbReference type="Proteomes" id="UP000054538"/>
    </source>
</evidence>
<gene>
    <name evidence="4" type="ORF">PAXRUDRAFT_824612</name>
</gene>
<name>A0A0D0DU60_9AGAM</name>
<dbReference type="PANTHER" id="PTHR31649:SF1">
    <property type="entry name" value="FARNESOIC ACID O-METHYL TRANSFERASE DOMAIN-CONTAINING PROTEIN"/>
    <property type="match status" value="1"/>
</dbReference>
<dbReference type="STRING" id="930991.A0A0D0DU60"/>
<evidence type="ECO:0000259" key="3">
    <source>
        <dbReference type="Pfam" id="PF02839"/>
    </source>
</evidence>
<dbReference type="GO" id="GO:0030246">
    <property type="term" value="F:carbohydrate binding"/>
    <property type="evidence" value="ECO:0007669"/>
    <property type="project" value="InterPro"/>
</dbReference>
<dbReference type="Proteomes" id="UP000054538">
    <property type="component" value="Unassembled WGS sequence"/>
</dbReference>
<dbReference type="PANTHER" id="PTHR31649">
    <property type="entry name" value="AGAP009604-PA"/>
    <property type="match status" value="1"/>
</dbReference>
<protein>
    <submittedName>
        <fullName evidence="4">Carbohydrate-binding module family 12 protein</fullName>
    </submittedName>
</protein>
<dbReference type="GO" id="GO:0005975">
    <property type="term" value="P:carbohydrate metabolic process"/>
    <property type="evidence" value="ECO:0007669"/>
    <property type="project" value="InterPro"/>
</dbReference>
<evidence type="ECO:0000256" key="2">
    <source>
        <dbReference type="SAM" id="MobiDB-lite"/>
    </source>
</evidence>
<dbReference type="InterPro" id="IPR036573">
    <property type="entry name" value="CBM_sf_5/12"/>
</dbReference>
<accession>A0A0D0DU60</accession>
<dbReference type="SUPFAM" id="SSF51055">
    <property type="entry name" value="Carbohydrate binding domain"/>
    <property type="match status" value="1"/>
</dbReference>
<dbReference type="OrthoDB" id="2142040at2759"/>
<dbReference type="InterPro" id="IPR003610">
    <property type="entry name" value="CBM5/12"/>
</dbReference>
<reference evidence="4 5" key="1">
    <citation type="submission" date="2014-04" db="EMBL/GenBank/DDBJ databases">
        <authorList>
            <consortium name="DOE Joint Genome Institute"/>
            <person name="Kuo A."/>
            <person name="Kohler A."/>
            <person name="Jargeat P."/>
            <person name="Nagy L.G."/>
            <person name="Floudas D."/>
            <person name="Copeland A."/>
            <person name="Barry K.W."/>
            <person name="Cichocki N."/>
            <person name="Veneault-Fourrey C."/>
            <person name="LaButti K."/>
            <person name="Lindquist E.A."/>
            <person name="Lipzen A."/>
            <person name="Lundell T."/>
            <person name="Morin E."/>
            <person name="Murat C."/>
            <person name="Sun H."/>
            <person name="Tunlid A."/>
            <person name="Henrissat B."/>
            <person name="Grigoriev I.V."/>
            <person name="Hibbett D.S."/>
            <person name="Martin F."/>
            <person name="Nordberg H.P."/>
            <person name="Cantor M.N."/>
            <person name="Hua S.X."/>
        </authorList>
    </citation>
    <scope>NUCLEOTIDE SEQUENCE [LARGE SCALE GENOMIC DNA]</scope>
    <source>
        <strain evidence="4 5">Ve08.2h10</strain>
    </source>
</reference>
<dbReference type="Pfam" id="PF02839">
    <property type="entry name" value="CBM_5_12"/>
    <property type="match status" value="1"/>
</dbReference>
<reference evidence="5" key="2">
    <citation type="submission" date="2015-01" db="EMBL/GenBank/DDBJ databases">
        <title>Evolutionary Origins and Diversification of the Mycorrhizal Mutualists.</title>
        <authorList>
            <consortium name="DOE Joint Genome Institute"/>
            <consortium name="Mycorrhizal Genomics Consortium"/>
            <person name="Kohler A."/>
            <person name="Kuo A."/>
            <person name="Nagy L.G."/>
            <person name="Floudas D."/>
            <person name="Copeland A."/>
            <person name="Barry K.W."/>
            <person name="Cichocki N."/>
            <person name="Veneault-Fourrey C."/>
            <person name="LaButti K."/>
            <person name="Lindquist E.A."/>
            <person name="Lipzen A."/>
            <person name="Lundell T."/>
            <person name="Morin E."/>
            <person name="Murat C."/>
            <person name="Riley R."/>
            <person name="Ohm R."/>
            <person name="Sun H."/>
            <person name="Tunlid A."/>
            <person name="Henrissat B."/>
            <person name="Grigoriev I.V."/>
            <person name="Hibbett D.S."/>
            <person name="Martin F."/>
        </authorList>
    </citation>
    <scope>NUCLEOTIDE SEQUENCE [LARGE SCALE GENOMIC DNA]</scope>
    <source>
        <strain evidence="5">Ve08.2h10</strain>
    </source>
</reference>
<sequence>MAPRWQPGEEYNYGDVVQYEGAEYKIIQPHRSQGDWTPPETPALWGRMQGGGHGHRPHHESSGEWGEDHEPQRHHGYEKQPHQQERQHKEADPPSYPAPVVQPTKEETEKHWFDISDQRKKELEVGGGLLAGVAAIGAGYYAYKEHGKKEEEKKAHQWSLNNWIVESQARTQQWRSKTYNGPVAWVWNEGKSIPRDAIQGGEERGEHLYICRAYHEGGLMIGKACRVFEKGAVIGYKKDEIHLDKYEILVGDSQAVRWVHCSGQLILQGATLQGATPVEGGREPDGHSQYIAQAYHNEAVHPGKACETYGDGCFIPYDGTEKKVKEYNVLCYA</sequence>